<evidence type="ECO:0000256" key="2">
    <source>
        <dbReference type="ARBA" id="ARBA00009347"/>
    </source>
</evidence>
<dbReference type="Gene3D" id="2.40.110.10">
    <property type="entry name" value="Butyryl-CoA Dehydrogenase, subunit A, domain 2"/>
    <property type="match status" value="1"/>
</dbReference>
<dbReference type="STRING" id="587909.SAMN05421810_106147"/>
<dbReference type="InterPro" id="IPR009100">
    <property type="entry name" value="AcylCoA_DH/oxidase_NM_dom_sf"/>
</dbReference>
<evidence type="ECO:0000259" key="7">
    <source>
        <dbReference type="Pfam" id="PF00441"/>
    </source>
</evidence>
<gene>
    <name evidence="9" type="ORF">SAMN05421810_106147</name>
</gene>
<dbReference type="InterPro" id="IPR013786">
    <property type="entry name" value="AcylCoA_DH/ox_N"/>
</dbReference>
<dbReference type="RefSeq" id="WP_092531566.1">
    <property type="nucleotide sequence ID" value="NZ_FOWW01000006.1"/>
</dbReference>
<dbReference type="InterPro" id="IPR037069">
    <property type="entry name" value="AcylCoA_DH/ox_N_sf"/>
</dbReference>
<feature type="region of interest" description="Disordered" evidence="6">
    <location>
        <begin position="372"/>
        <end position="393"/>
    </location>
</feature>
<proteinExistence type="inferred from homology"/>
<comment type="cofactor">
    <cofactor evidence="1">
        <name>FAD</name>
        <dbReference type="ChEBI" id="CHEBI:57692"/>
    </cofactor>
</comment>
<feature type="domain" description="Acyl-CoA dehydrogenase/oxidase N-terminal" evidence="8">
    <location>
        <begin position="6"/>
        <end position="101"/>
    </location>
</feature>
<dbReference type="Pfam" id="PF02771">
    <property type="entry name" value="Acyl-CoA_dh_N"/>
    <property type="match status" value="1"/>
</dbReference>
<dbReference type="CDD" id="cd00567">
    <property type="entry name" value="ACAD"/>
    <property type="match status" value="1"/>
</dbReference>
<name>A0A1I5XLU0_9PSEU</name>
<dbReference type="InterPro" id="IPR046373">
    <property type="entry name" value="Acyl-CoA_Oxase/DH_mid-dom_sf"/>
</dbReference>
<dbReference type="EMBL" id="FOWW01000006">
    <property type="protein sequence ID" value="SFQ32870.1"/>
    <property type="molecule type" value="Genomic_DNA"/>
</dbReference>
<dbReference type="PANTHER" id="PTHR43884">
    <property type="entry name" value="ACYL-COA DEHYDROGENASE"/>
    <property type="match status" value="1"/>
</dbReference>
<keyword evidence="4" id="KW-0274">FAD</keyword>
<dbReference type="Gene3D" id="1.10.540.10">
    <property type="entry name" value="Acyl-CoA dehydrogenase/oxidase, N-terminal domain"/>
    <property type="match status" value="1"/>
</dbReference>
<evidence type="ECO:0000256" key="1">
    <source>
        <dbReference type="ARBA" id="ARBA00001974"/>
    </source>
</evidence>
<comment type="similarity">
    <text evidence="2">Belongs to the acyl-CoA dehydrogenase family.</text>
</comment>
<dbReference type="GO" id="GO:0003995">
    <property type="term" value="F:acyl-CoA dehydrogenase activity"/>
    <property type="evidence" value="ECO:0007669"/>
    <property type="project" value="TreeGrafter"/>
</dbReference>
<dbReference type="PANTHER" id="PTHR43884:SF20">
    <property type="entry name" value="ACYL-COA DEHYDROGENASE FADE28"/>
    <property type="match status" value="1"/>
</dbReference>
<evidence type="ECO:0000256" key="4">
    <source>
        <dbReference type="ARBA" id="ARBA00022827"/>
    </source>
</evidence>
<dbReference type="GO" id="GO:0050660">
    <property type="term" value="F:flavin adenine dinucleotide binding"/>
    <property type="evidence" value="ECO:0007669"/>
    <property type="project" value="InterPro"/>
</dbReference>
<keyword evidence="3" id="KW-0285">Flavoprotein</keyword>
<evidence type="ECO:0000313" key="10">
    <source>
        <dbReference type="Proteomes" id="UP000198727"/>
    </source>
</evidence>
<dbReference type="OrthoDB" id="8677713at2"/>
<organism evidence="9 10">
    <name type="scientific">Amycolatopsis arida</name>
    <dbReference type="NCBI Taxonomy" id="587909"/>
    <lineage>
        <taxon>Bacteria</taxon>
        <taxon>Bacillati</taxon>
        <taxon>Actinomycetota</taxon>
        <taxon>Actinomycetes</taxon>
        <taxon>Pseudonocardiales</taxon>
        <taxon>Pseudonocardiaceae</taxon>
        <taxon>Amycolatopsis</taxon>
    </lineage>
</organism>
<dbReference type="Proteomes" id="UP000198727">
    <property type="component" value="Unassembled WGS sequence"/>
</dbReference>
<reference evidence="10" key="1">
    <citation type="submission" date="2016-10" db="EMBL/GenBank/DDBJ databases">
        <authorList>
            <person name="Varghese N."/>
            <person name="Submissions S."/>
        </authorList>
    </citation>
    <scope>NUCLEOTIDE SEQUENCE [LARGE SCALE GENOMIC DNA]</scope>
    <source>
        <strain evidence="10">CGMCC 4.5579</strain>
    </source>
</reference>
<evidence type="ECO:0000256" key="3">
    <source>
        <dbReference type="ARBA" id="ARBA00022630"/>
    </source>
</evidence>
<sequence>MDFSFTEAQRDLAGLTRRILADKVTPETLGRHGTGGLDRTLWTELARAGVVDAALPAAVGGGGYGLLEQCSVLVEVGRAVAPVPYLPTVTMAGAALAEFGPGSAAAGQVLERWLVPVLRGARVLAVALPDTGARCGVAAEWDGAGWRLTGAQTAVPFGAFADGFLVAADTPAGDAVFLVDRDEPGVAVAAQAVVDHADAALVELAGVRLGADAVLGTPGIGVTGWLRRRGAVGVAAVQLGVLERALELTAEHARARKQFDQVIGGFQAVRQRLADAYLDVEAVRLTLWQAAWRLAEGLPADAEVATAKFWAAEAGHRVAHTCVHVHGGVGIDVDSPMHRYFVAAKRAEFTLGGATAQLRSLGEWLASASELPDEPVNAVARRTSPASVGEEGA</sequence>
<dbReference type="Gene3D" id="1.20.140.10">
    <property type="entry name" value="Butyryl-CoA Dehydrogenase, subunit A, domain 3"/>
    <property type="match status" value="1"/>
</dbReference>
<dbReference type="InterPro" id="IPR036250">
    <property type="entry name" value="AcylCo_DH-like_C"/>
</dbReference>
<accession>A0A1I5XLU0</accession>
<dbReference type="InterPro" id="IPR009075">
    <property type="entry name" value="AcylCo_DH/oxidase_C"/>
</dbReference>
<dbReference type="AlphaFoldDB" id="A0A1I5XLU0"/>
<protein>
    <submittedName>
        <fullName evidence="9">Acyl-CoA dehydrogenase</fullName>
    </submittedName>
</protein>
<keyword evidence="10" id="KW-1185">Reference proteome</keyword>
<dbReference type="SUPFAM" id="SSF47203">
    <property type="entry name" value="Acyl-CoA dehydrogenase C-terminal domain-like"/>
    <property type="match status" value="1"/>
</dbReference>
<evidence type="ECO:0000256" key="6">
    <source>
        <dbReference type="SAM" id="MobiDB-lite"/>
    </source>
</evidence>
<dbReference type="Pfam" id="PF00441">
    <property type="entry name" value="Acyl-CoA_dh_1"/>
    <property type="match status" value="1"/>
</dbReference>
<evidence type="ECO:0000256" key="5">
    <source>
        <dbReference type="ARBA" id="ARBA00023002"/>
    </source>
</evidence>
<evidence type="ECO:0000313" key="9">
    <source>
        <dbReference type="EMBL" id="SFQ32870.1"/>
    </source>
</evidence>
<feature type="domain" description="Acyl-CoA dehydrogenase/oxidase C-terminal" evidence="7">
    <location>
        <begin position="229"/>
        <end position="364"/>
    </location>
</feature>
<keyword evidence="5" id="KW-0560">Oxidoreductase</keyword>
<dbReference type="SUPFAM" id="SSF56645">
    <property type="entry name" value="Acyl-CoA dehydrogenase NM domain-like"/>
    <property type="match status" value="1"/>
</dbReference>
<evidence type="ECO:0000259" key="8">
    <source>
        <dbReference type="Pfam" id="PF02771"/>
    </source>
</evidence>